<dbReference type="EMBL" id="UINC01224122">
    <property type="protein sequence ID" value="SVE53606.1"/>
    <property type="molecule type" value="Genomic_DNA"/>
</dbReference>
<protein>
    <recommendedName>
        <fullName evidence="3">DUF5118 domain-containing protein</fullName>
    </recommendedName>
</protein>
<keyword evidence="1" id="KW-0175">Coiled coil</keyword>
<name>A0A383E9T3_9ZZZZ</name>
<feature type="non-terminal residue" evidence="2">
    <location>
        <position position="108"/>
    </location>
</feature>
<proteinExistence type="predicted"/>
<dbReference type="AlphaFoldDB" id="A0A383E9T3"/>
<organism evidence="2">
    <name type="scientific">marine metagenome</name>
    <dbReference type="NCBI Taxonomy" id="408172"/>
    <lineage>
        <taxon>unclassified sequences</taxon>
        <taxon>metagenomes</taxon>
        <taxon>ecological metagenomes</taxon>
    </lineage>
</organism>
<gene>
    <name evidence="2" type="ORF">METZ01_LOCUS506460</name>
</gene>
<reference evidence="2" key="1">
    <citation type="submission" date="2018-05" db="EMBL/GenBank/DDBJ databases">
        <authorList>
            <person name="Lanie J.A."/>
            <person name="Ng W.-L."/>
            <person name="Kazmierczak K.M."/>
            <person name="Andrzejewski T.M."/>
            <person name="Davidsen T.M."/>
            <person name="Wayne K.J."/>
            <person name="Tettelin H."/>
            <person name="Glass J.I."/>
            <person name="Rusch D."/>
            <person name="Podicherti R."/>
            <person name="Tsui H.-C.T."/>
            <person name="Winkler M.E."/>
        </authorList>
    </citation>
    <scope>NUCLEOTIDE SEQUENCE</scope>
</reference>
<accession>A0A383E9T3</accession>
<sequence>MELFDMFKKSTIYFLTLLLFMSFSELSLSEEIAEEIDIEAVEETAEAAEEEKEEEKEFIKDIVEDFESSKGFIHVYQDPETSSLYFKIKESQLDKEFIYFAHVRDGVV</sequence>
<evidence type="ECO:0000313" key="2">
    <source>
        <dbReference type="EMBL" id="SVE53606.1"/>
    </source>
</evidence>
<evidence type="ECO:0000256" key="1">
    <source>
        <dbReference type="SAM" id="Coils"/>
    </source>
</evidence>
<feature type="coiled-coil region" evidence="1">
    <location>
        <begin position="31"/>
        <end position="65"/>
    </location>
</feature>
<evidence type="ECO:0008006" key="3">
    <source>
        <dbReference type="Google" id="ProtNLM"/>
    </source>
</evidence>